<dbReference type="HOGENOM" id="CLU_834664_0_0_1"/>
<proteinExistence type="predicted"/>
<dbReference type="InterPro" id="IPR051229">
    <property type="entry name" value="ALYREF_mRNA_export"/>
</dbReference>
<dbReference type="OMA" id="KLCKGQP"/>
<dbReference type="Pfam" id="PF00076">
    <property type="entry name" value="RRM_1"/>
    <property type="match status" value="1"/>
</dbReference>
<dbReference type="InterPro" id="IPR012677">
    <property type="entry name" value="Nucleotide-bd_a/b_plait_sf"/>
</dbReference>
<dbReference type="GeneID" id="25264648"/>
<dbReference type="InterPro" id="IPR035979">
    <property type="entry name" value="RBD_domain_sf"/>
</dbReference>
<organism evidence="5 6">
    <name type="scientific">Tilletiaria anomala (strain ATCC 24038 / CBS 436.72 / UBC 951)</name>
    <dbReference type="NCBI Taxonomy" id="1037660"/>
    <lineage>
        <taxon>Eukaryota</taxon>
        <taxon>Fungi</taxon>
        <taxon>Dikarya</taxon>
        <taxon>Basidiomycota</taxon>
        <taxon>Ustilaginomycotina</taxon>
        <taxon>Exobasidiomycetes</taxon>
        <taxon>Georgefischeriales</taxon>
        <taxon>Tilletiariaceae</taxon>
        <taxon>Tilletiaria</taxon>
    </lineage>
</organism>
<reference evidence="5 6" key="1">
    <citation type="submission" date="2014-05" db="EMBL/GenBank/DDBJ databases">
        <title>Draft genome sequence of a rare smut relative, Tilletiaria anomala UBC 951.</title>
        <authorList>
            <consortium name="DOE Joint Genome Institute"/>
            <person name="Toome M."/>
            <person name="Kuo A."/>
            <person name="Henrissat B."/>
            <person name="Lipzen A."/>
            <person name="Tritt A."/>
            <person name="Yoshinaga Y."/>
            <person name="Zane M."/>
            <person name="Barry K."/>
            <person name="Grigoriev I.V."/>
            <person name="Spatafora J.W."/>
            <person name="Aimea M.C."/>
        </authorList>
    </citation>
    <scope>NUCLEOTIDE SEQUENCE [LARGE SCALE GENOMIC DNA]</scope>
    <source>
        <strain evidence="5 6">UBC 951</strain>
    </source>
</reference>
<dbReference type="AlphaFoldDB" id="A0A066VQE6"/>
<feature type="region of interest" description="Disordered" evidence="3">
    <location>
        <begin position="189"/>
        <end position="242"/>
    </location>
</feature>
<feature type="compositionally biased region" description="Low complexity" evidence="3">
    <location>
        <begin position="19"/>
        <end position="30"/>
    </location>
</feature>
<evidence type="ECO:0000256" key="1">
    <source>
        <dbReference type="ARBA" id="ARBA00022884"/>
    </source>
</evidence>
<feature type="compositionally biased region" description="Polar residues" evidence="3">
    <location>
        <begin position="1"/>
        <end position="11"/>
    </location>
</feature>
<dbReference type="PANTHER" id="PTHR19965:SF82">
    <property type="entry name" value="THO COMPLEX SUBUNIT 4"/>
    <property type="match status" value="1"/>
</dbReference>
<dbReference type="GO" id="GO:0003729">
    <property type="term" value="F:mRNA binding"/>
    <property type="evidence" value="ECO:0007669"/>
    <property type="project" value="TreeGrafter"/>
</dbReference>
<dbReference type="PROSITE" id="PS50102">
    <property type="entry name" value="RRM"/>
    <property type="match status" value="1"/>
</dbReference>
<feature type="domain" description="RRM" evidence="4">
    <location>
        <begin position="63"/>
        <end position="141"/>
    </location>
</feature>
<dbReference type="SMART" id="SM00360">
    <property type="entry name" value="RRM"/>
    <property type="match status" value="1"/>
</dbReference>
<dbReference type="EMBL" id="JMSN01000056">
    <property type="protein sequence ID" value="KDN43952.1"/>
    <property type="molecule type" value="Genomic_DNA"/>
</dbReference>
<gene>
    <name evidence="5" type="ORF">K437DRAFT_257262</name>
</gene>
<feature type="region of interest" description="Disordered" evidence="3">
    <location>
        <begin position="265"/>
        <end position="333"/>
    </location>
</feature>
<dbReference type="STRING" id="1037660.A0A066VQE6"/>
<feature type="compositionally biased region" description="Low complexity" evidence="3">
    <location>
        <begin position="310"/>
        <end position="321"/>
    </location>
</feature>
<feature type="region of interest" description="Disordered" evidence="3">
    <location>
        <begin position="1"/>
        <end position="64"/>
    </location>
</feature>
<dbReference type="SMART" id="SM01218">
    <property type="entry name" value="FoP_duplication"/>
    <property type="match status" value="1"/>
</dbReference>
<accession>A0A066VQE6</accession>
<feature type="compositionally biased region" description="Low complexity" evidence="3">
    <location>
        <begin position="196"/>
        <end position="207"/>
    </location>
</feature>
<feature type="compositionally biased region" description="Basic and acidic residues" evidence="3">
    <location>
        <begin position="44"/>
        <end position="55"/>
    </location>
</feature>
<dbReference type="Pfam" id="PF13865">
    <property type="entry name" value="FoP_duplication"/>
    <property type="match status" value="1"/>
</dbReference>
<dbReference type="FunCoup" id="A0A066VQE6">
    <property type="interactions" value="252"/>
</dbReference>
<dbReference type="GO" id="GO:0005634">
    <property type="term" value="C:nucleus"/>
    <property type="evidence" value="ECO:0007669"/>
    <property type="project" value="TreeGrafter"/>
</dbReference>
<dbReference type="Gene3D" id="3.30.70.330">
    <property type="match status" value="1"/>
</dbReference>
<keyword evidence="6" id="KW-1185">Reference proteome</keyword>
<evidence type="ECO:0000256" key="2">
    <source>
        <dbReference type="PROSITE-ProRule" id="PRU00176"/>
    </source>
</evidence>
<comment type="caution">
    <text evidence="5">The sequence shown here is derived from an EMBL/GenBank/DDBJ whole genome shotgun (WGS) entry which is preliminary data.</text>
</comment>
<protein>
    <submittedName>
        <fullName evidence="5">RNA-binding domain-containing protein</fullName>
    </submittedName>
</protein>
<evidence type="ECO:0000313" key="6">
    <source>
        <dbReference type="Proteomes" id="UP000027361"/>
    </source>
</evidence>
<evidence type="ECO:0000313" key="5">
    <source>
        <dbReference type="EMBL" id="KDN43952.1"/>
    </source>
</evidence>
<feature type="compositionally biased region" description="Gly residues" evidence="3">
    <location>
        <begin position="222"/>
        <end position="241"/>
    </location>
</feature>
<evidence type="ECO:0000259" key="4">
    <source>
        <dbReference type="PROSITE" id="PS50102"/>
    </source>
</evidence>
<evidence type="ECO:0000256" key="3">
    <source>
        <dbReference type="SAM" id="MobiDB-lite"/>
    </source>
</evidence>
<dbReference type="InterPro" id="IPR000504">
    <property type="entry name" value="RRM_dom"/>
</dbReference>
<dbReference type="InParanoid" id="A0A066VQE6"/>
<dbReference type="OrthoDB" id="5382468at2759"/>
<feature type="compositionally biased region" description="Low complexity" evidence="3">
    <location>
        <begin position="265"/>
        <end position="302"/>
    </location>
</feature>
<dbReference type="SUPFAM" id="SSF54928">
    <property type="entry name" value="RNA-binding domain, RBD"/>
    <property type="match status" value="1"/>
</dbReference>
<dbReference type="PANTHER" id="PTHR19965">
    <property type="entry name" value="RNA AND EXPORT FACTOR BINDING PROTEIN"/>
    <property type="match status" value="1"/>
</dbReference>
<name>A0A066VQE6_TILAU</name>
<dbReference type="InterPro" id="IPR025715">
    <property type="entry name" value="FoP_C"/>
</dbReference>
<dbReference type="RefSeq" id="XP_013242573.1">
    <property type="nucleotide sequence ID" value="XM_013387119.1"/>
</dbReference>
<dbReference type="CDD" id="cd12418">
    <property type="entry name" value="RRM_Aly_REF_like"/>
    <property type="match status" value="1"/>
</dbReference>
<dbReference type="Proteomes" id="UP000027361">
    <property type="component" value="Unassembled WGS sequence"/>
</dbReference>
<sequence>MSGRLFSQSLADTRKAPTSGSSSRNSPYSRDGPRRGGGGPESGPWKHDKYDELHRASPHPPSRALQVEHLHYEVTPAELKELFERIGPLKRDPKIMYDRSGRSTGTAYVTYERQAHAQEARTEYDGAKAKGQTISIVFVPERAPAAGPGGGDSFAAGGAASRGAHGGAGRAGKGLALADRINKGDLLSRLSDSKSARSSSAATAGASAREKHKRSVDERVDGGGGRVRGSHGGRGGGGGIARGKFAEKSLADLDAELEAFMKAPSSSAAGGGFSSAPAASSTAAAAAPAVAATTATPNTAEGAGTGMHKAANAEAAASIHAPRNQDGDVEMEG</sequence>
<keyword evidence="1 2" id="KW-0694">RNA-binding</keyword>